<feature type="compositionally biased region" description="Basic and acidic residues" evidence="1">
    <location>
        <begin position="96"/>
        <end position="111"/>
    </location>
</feature>
<feature type="compositionally biased region" description="Basic and acidic residues" evidence="1">
    <location>
        <begin position="119"/>
        <end position="140"/>
    </location>
</feature>
<feature type="region of interest" description="Disordered" evidence="1">
    <location>
        <begin position="51"/>
        <end position="146"/>
    </location>
</feature>
<evidence type="ECO:0000313" key="3">
    <source>
        <dbReference type="Proteomes" id="UP000046395"/>
    </source>
</evidence>
<dbReference type="WBParaSite" id="TMUE_2000010057.1">
    <property type="protein sequence ID" value="TMUE_2000010057.1"/>
    <property type="gene ID" value="WBGene00286884"/>
</dbReference>
<reference evidence="4 5" key="3">
    <citation type="submission" date="2019-12" db="UniProtKB">
        <authorList>
            <consortium name="WormBaseParasite"/>
        </authorList>
    </citation>
    <scope>IDENTIFICATION</scope>
</reference>
<evidence type="ECO:0000313" key="5">
    <source>
        <dbReference type="WBParaSite" id="TMUE_2000010057.1"/>
    </source>
</evidence>
<name>A0A5S6PYP0_TRIMR</name>
<dbReference type="AlphaFoldDB" id="A0A5S6PYP0"/>
<feature type="chain" id="PRO_5044624218" evidence="2">
    <location>
        <begin position="22"/>
        <end position="317"/>
    </location>
</feature>
<evidence type="ECO:0000256" key="2">
    <source>
        <dbReference type="SAM" id="SignalP"/>
    </source>
</evidence>
<reference evidence="3" key="1">
    <citation type="submission" date="2013-11" db="EMBL/GenBank/DDBJ databases">
        <authorList>
            <person name="Aslett M."/>
        </authorList>
    </citation>
    <scope>NUCLEOTIDE SEQUENCE [LARGE SCALE GENOMIC DNA]</scope>
    <source>
        <strain evidence="3">Edinburgh</strain>
    </source>
</reference>
<accession>A0A5S6PYP0</accession>
<reference evidence="3" key="2">
    <citation type="submission" date="2014-03" db="EMBL/GenBank/DDBJ databases">
        <title>The whipworm genome and dual-species transcriptomics of an intimate host-pathogen interaction.</title>
        <authorList>
            <person name="Foth B.J."/>
            <person name="Tsai I.J."/>
            <person name="Reid A.J."/>
            <person name="Bancroft A.J."/>
            <person name="Nichol S."/>
            <person name="Tracey A."/>
            <person name="Holroyd N."/>
            <person name="Cotton J.A."/>
            <person name="Stanley E.J."/>
            <person name="Zarowiecki M."/>
            <person name="Liu J.Z."/>
            <person name="Huckvale T."/>
            <person name="Cooper P.J."/>
            <person name="Grencis R.K."/>
            <person name="Berriman M."/>
        </authorList>
    </citation>
    <scope>NUCLEOTIDE SEQUENCE [LARGE SCALE GENOMIC DNA]</scope>
    <source>
        <strain evidence="3">Edinburgh</strain>
    </source>
</reference>
<proteinExistence type="predicted"/>
<evidence type="ECO:0000313" key="4">
    <source>
        <dbReference type="WBParaSite" id="TMUE_0000000105.1"/>
    </source>
</evidence>
<feature type="compositionally biased region" description="Polar residues" evidence="1">
    <location>
        <begin position="211"/>
        <end position="230"/>
    </location>
</feature>
<dbReference type="Proteomes" id="UP000046395">
    <property type="component" value="Unassembled WGS sequence"/>
</dbReference>
<keyword evidence="3" id="KW-1185">Reference proteome</keyword>
<keyword evidence="2" id="KW-0732">Signal</keyword>
<feature type="signal peptide" evidence="2">
    <location>
        <begin position="1"/>
        <end position="21"/>
    </location>
</feature>
<organism evidence="3 4">
    <name type="scientific">Trichuris muris</name>
    <name type="common">Mouse whipworm</name>
    <dbReference type="NCBI Taxonomy" id="70415"/>
    <lineage>
        <taxon>Eukaryota</taxon>
        <taxon>Metazoa</taxon>
        <taxon>Ecdysozoa</taxon>
        <taxon>Nematoda</taxon>
        <taxon>Enoplea</taxon>
        <taxon>Dorylaimia</taxon>
        <taxon>Trichinellida</taxon>
        <taxon>Trichuridae</taxon>
        <taxon>Trichuris</taxon>
    </lineage>
</organism>
<protein>
    <submittedName>
        <fullName evidence="4 5">Uncharacterized protein</fullName>
    </submittedName>
</protein>
<feature type="region of interest" description="Disordered" evidence="1">
    <location>
        <begin position="168"/>
        <end position="260"/>
    </location>
</feature>
<dbReference type="WBParaSite" id="TMUE_0000000105.1">
    <property type="protein sequence ID" value="TMUE_0000000105.1"/>
    <property type="gene ID" value="WBGene00296053"/>
</dbReference>
<evidence type="ECO:0000256" key="1">
    <source>
        <dbReference type="SAM" id="MobiDB-lite"/>
    </source>
</evidence>
<feature type="compositionally biased region" description="Basic and acidic residues" evidence="1">
    <location>
        <begin position="62"/>
        <end position="76"/>
    </location>
</feature>
<feature type="region of interest" description="Disordered" evidence="1">
    <location>
        <begin position="277"/>
        <end position="297"/>
    </location>
</feature>
<sequence>MRIIYILIALIRLFTLSVSMASVENPASGSSVETVTMPNDQLAAAEEIRSTVAEDAQGKTNETQDARKFEENKWDDNNEEYIAQKSPLGDVLIEAQENKEEKHGEETEVKANKPVGNRDISKPHVSPAKEKIKAVKEGNENRPNLKLHVQPMGNAVSEKTVASLPFPFVPQQATEDQKNMESPDKEDEGEPFSFEGLLSVEQPAAGELNRNKTFGNGQKAEQSVTESFLLNESPIGKRERPSGRTAPREQSQVGQRPMIRKDRLLKFLASAPLGKYRNRVPKINPTPTPIPQKAAKGWTLQHTIEKVKGFFKRSSKK</sequence>